<accession>A0ABQ9G0E7</accession>
<keyword evidence="3" id="KW-1185">Reference proteome</keyword>
<protein>
    <recommendedName>
        <fullName evidence="1">PiggyBac transposable element-derived protein domain-containing protein</fullName>
    </recommendedName>
</protein>
<dbReference type="PANTHER" id="PTHR46599:SF3">
    <property type="entry name" value="PIGGYBAC TRANSPOSABLE ELEMENT-DERIVED PROTEIN 4"/>
    <property type="match status" value="1"/>
</dbReference>
<organism evidence="2 3">
    <name type="scientific">Dryococelus australis</name>
    <dbReference type="NCBI Taxonomy" id="614101"/>
    <lineage>
        <taxon>Eukaryota</taxon>
        <taxon>Metazoa</taxon>
        <taxon>Ecdysozoa</taxon>
        <taxon>Arthropoda</taxon>
        <taxon>Hexapoda</taxon>
        <taxon>Insecta</taxon>
        <taxon>Pterygota</taxon>
        <taxon>Neoptera</taxon>
        <taxon>Polyneoptera</taxon>
        <taxon>Phasmatodea</taxon>
        <taxon>Verophasmatodea</taxon>
        <taxon>Anareolatae</taxon>
        <taxon>Phasmatidae</taxon>
        <taxon>Eurycanthinae</taxon>
        <taxon>Dryococelus</taxon>
    </lineage>
</organism>
<evidence type="ECO:0000313" key="3">
    <source>
        <dbReference type="Proteomes" id="UP001159363"/>
    </source>
</evidence>
<dbReference type="Proteomes" id="UP001159363">
    <property type="component" value="Chromosome 16"/>
</dbReference>
<evidence type="ECO:0000259" key="1">
    <source>
        <dbReference type="Pfam" id="PF13843"/>
    </source>
</evidence>
<reference evidence="2 3" key="1">
    <citation type="submission" date="2023-02" db="EMBL/GenBank/DDBJ databases">
        <title>LHISI_Scaffold_Assembly.</title>
        <authorList>
            <person name="Stuart O.P."/>
            <person name="Cleave R."/>
            <person name="Magrath M.J.L."/>
            <person name="Mikheyev A.S."/>
        </authorList>
    </citation>
    <scope>NUCLEOTIDE SEQUENCE [LARGE SCALE GENOMIC DNA]</scope>
    <source>
        <strain evidence="2">Daus_M_001</strain>
        <tissue evidence="2">Leg muscle</tissue>
    </source>
</reference>
<name>A0ABQ9G0E7_9NEOP</name>
<evidence type="ECO:0000313" key="2">
    <source>
        <dbReference type="EMBL" id="KAJ8865956.1"/>
    </source>
</evidence>
<sequence length="224" mass="25564">MTTEKLSPHSRKTNLQEFEPHQSLSIDKTMLRFMGRLWFKQYMPSKSSTKWGVKLLSLCNSETGLLSRFDVYVGKRGLQVNFDHSNFSIVTISFLARHCSNSSACGKVRTDRHCMPTECKPVACKTKRGDKPIFWLNKAEGMIVCSWHDTGRATLLSTVVNKTTLLSTRAKQSENGYSIVSKQKMVLEYNRNMNGVDRFEQVSSSYCYYCKNTKVVSCIVAFHI</sequence>
<dbReference type="PANTHER" id="PTHR46599">
    <property type="entry name" value="PIGGYBAC TRANSPOSABLE ELEMENT-DERIVED PROTEIN 4"/>
    <property type="match status" value="1"/>
</dbReference>
<dbReference type="Pfam" id="PF13843">
    <property type="entry name" value="DDE_Tnp_1_7"/>
    <property type="match status" value="1"/>
</dbReference>
<gene>
    <name evidence="2" type="ORF">PR048_033480</name>
</gene>
<dbReference type="EMBL" id="JARBHB010000017">
    <property type="protein sequence ID" value="KAJ8865956.1"/>
    <property type="molecule type" value="Genomic_DNA"/>
</dbReference>
<dbReference type="InterPro" id="IPR029526">
    <property type="entry name" value="PGBD"/>
</dbReference>
<comment type="caution">
    <text evidence="2">The sequence shown here is derived from an EMBL/GenBank/DDBJ whole genome shotgun (WGS) entry which is preliminary data.</text>
</comment>
<feature type="domain" description="PiggyBac transposable element-derived protein" evidence="1">
    <location>
        <begin position="76"/>
        <end position="222"/>
    </location>
</feature>
<proteinExistence type="predicted"/>